<accession>A7XCJ0</accession>
<evidence type="ECO:0000313" key="2">
    <source>
        <dbReference type="Proteomes" id="UP000130031"/>
    </source>
</evidence>
<dbReference type="Proteomes" id="UP000130031">
    <property type="component" value="Segment"/>
</dbReference>
<dbReference type="Pfam" id="PF03287">
    <property type="entry name" value="Pox_C7_F8A"/>
    <property type="match status" value="1"/>
</dbReference>
<protein>
    <submittedName>
        <fullName evidence="1">Host-range protein</fullName>
    </submittedName>
</protein>
<sequence>MGVTHELDIFVTNEDLALKNVELCKGNSYGCFINLKVKEEKKFNIIFVLKPDWSEVDKVKPIRMLVNNNSVDVEKVSESLYQVVYSASFSINSDSYVKVFSDNPDKYKHMYPTVTINVTKKKFKVVDQGNTYMFIQSPIDDCDKEQFLKNEFEYYDGENDFDDYEEYVKNRNDSFDDY</sequence>
<proteinExistence type="predicted"/>
<name>A7XCJ0_9POXV</name>
<gene>
    <name evidence="1" type="primary">67R</name>
</gene>
<evidence type="ECO:0000313" key="1">
    <source>
        <dbReference type="EMBL" id="ABQ43542.1"/>
    </source>
</evidence>
<dbReference type="GO" id="GO:0016032">
    <property type="term" value="P:viral process"/>
    <property type="evidence" value="ECO:0007669"/>
    <property type="project" value="InterPro"/>
</dbReference>
<dbReference type="PIRSF" id="PIRSF003779">
    <property type="entry name" value="VAC_C7L"/>
    <property type="match status" value="1"/>
</dbReference>
<organism evidence="1 2">
    <name type="scientific">Tanapox virus</name>
    <dbReference type="NCBI Taxonomy" id="99000"/>
    <lineage>
        <taxon>Viruses</taxon>
        <taxon>Varidnaviria</taxon>
        <taxon>Bamfordvirae</taxon>
        <taxon>Nucleocytoviricota</taxon>
        <taxon>Pokkesviricetes</taxon>
        <taxon>Chitovirales</taxon>
        <taxon>Poxviridae</taxon>
        <taxon>Chordopoxvirinae</taxon>
        <taxon>Yatapoxvirus</taxon>
        <taxon>Yatapoxvirus tanapox</taxon>
    </lineage>
</organism>
<dbReference type="InterPro" id="IPR004967">
    <property type="entry name" value="Poxvirus_C7/F8A"/>
</dbReference>
<reference evidence="1 2" key="1">
    <citation type="journal article" date="2007" name="Virus Res.">
        <title>Comparative genetic analysis of genomic DNA sequences of two human isolates of Tanapox virus.</title>
        <authorList>
            <person name="Nazarian S.H."/>
            <person name="Barrett J.W."/>
            <person name="Frace A.M."/>
            <person name="Olsen-Rasmussen M."/>
            <person name="Khristova M."/>
            <person name="Shaban M."/>
            <person name="Neering S."/>
            <person name="Li Y."/>
            <person name="Damon I.K."/>
            <person name="Esposito J.J."/>
            <person name="Essani K."/>
            <person name="McFadden G."/>
        </authorList>
    </citation>
    <scope>NUCLEOTIDE SEQUENCE [LARGE SCALE GENOMIC DNA]</scope>
    <source>
        <strain evidence="1">TPV-Kenya</strain>
    </source>
</reference>
<dbReference type="EMBL" id="EF420156">
    <property type="protein sequence ID" value="ABQ43542.1"/>
    <property type="molecule type" value="Genomic_DNA"/>
</dbReference>